<feature type="domain" description="Methyltransferase" evidence="4">
    <location>
        <begin position="49"/>
        <end position="142"/>
    </location>
</feature>
<dbReference type="PANTHER" id="PTHR43464:SF19">
    <property type="entry name" value="UBIQUINONE BIOSYNTHESIS O-METHYLTRANSFERASE, MITOCHONDRIAL"/>
    <property type="match status" value="1"/>
</dbReference>
<evidence type="ECO:0000256" key="1">
    <source>
        <dbReference type="ARBA" id="ARBA00022603"/>
    </source>
</evidence>
<dbReference type="SUPFAM" id="SSF53335">
    <property type="entry name" value="S-adenosyl-L-methionine-dependent methyltransferases"/>
    <property type="match status" value="1"/>
</dbReference>
<evidence type="ECO:0000313" key="6">
    <source>
        <dbReference type="Proteomes" id="UP001523219"/>
    </source>
</evidence>
<name>A0ABT0ZM78_9ACTN</name>
<dbReference type="InterPro" id="IPR041698">
    <property type="entry name" value="Methyltransf_25"/>
</dbReference>
<keyword evidence="1 5" id="KW-0489">Methyltransferase</keyword>
<reference evidence="5 6" key="1">
    <citation type="submission" date="2022-05" db="EMBL/GenBank/DDBJ databases">
        <title>Streptomyces sp. nov. RY43-2 isolated from soil of a peat swamp forest.</title>
        <authorList>
            <person name="Kanchanasin P."/>
            <person name="Tanasupawat S."/>
            <person name="Phongsopitanun W."/>
        </authorList>
    </citation>
    <scope>NUCLEOTIDE SEQUENCE [LARGE SCALE GENOMIC DNA]</scope>
    <source>
        <strain evidence="5 6">RY43-2</strain>
    </source>
</reference>
<dbReference type="CDD" id="cd02440">
    <property type="entry name" value="AdoMet_MTases"/>
    <property type="match status" value="1"/>
</dbReference>
<proteinExistence type="predicted"/>
<dbReference type="Pfam" id="PF13649">
    <property type="entry name" value="Methyltransf_25"/>
    <property type="match status" value="1"/>
</dbReference>
<dbReference type="InterPro" id="IPR029063">
    <property type="entry name" value="SAM-dependent_MTases_sf"/>
</dbReference>
<dbReference type="EMBL" id="JAMWMR010000040">
    <property type="protein sequence ID" value="MCN9244635.1"/>
    <property type="molecule type" value="Genomic_DNA"/>
</dbReference>
<protein>
    <submittedName>
        <fullName evidence="5">Class I SAM-dependent methyltransferase</fullName>
    </submittedName>
</protein>
<dbReference type="GO" id="GO:0008168">
    <property type="term" value="F:methyltransferase activity"/>
    <property type="evidence" value="ECO:0007669"/>
    <property type="project" value="UniProtKB-KW"/>
</dbReference>
<evidence type="ECO:0000259" key="4">
    <source>
        <dbReference type="Pfam" id="PF13649"/>
    </source>
</evidence>
<dbReference type="GO" id="GO:0032259">
    <property type="term" value="P:methylation"/>
    <property type="evidence" value="ECO:0007669"/>
    <property type="project" value="UniProtKB-KW"/>
</dbReference>
<accession>A0ABT0ZM78</accession>
<keyword evidence="3" id="KW-0949">S-adenosyl-L-methionine</keyword>
<evidence type="ECO:0000256" key="2">
    <source>
        <dbReference type="ARBA" id="ARBA00022679"/>
    </source>
</evidence>
<dbReference type="PANTHER" id="PTHR43464">
    <property type="entry name" value="METHYLTRANSFERASE"/>
    <property type="match status" value="1"/>
</dbReference>
<dbReference type="RefSeq" id="WP_252428441.1">
    <property type="nucleotide sequence ID" value="NZ_JAMWMR010000040.1"/>
</dbReference>
<evidence type="ECO:0000313" key="5">
    <source>
        <dbReference type="EMBL" id="MCN9244635.1"/>
    </source>
</evidence>
<sequence>MQLLGTTSIDWNRTYETGQFTHFWEISNPSQELVGFLTSRPPGDGRTAVDLGCGTGSDVIELARQGYRATGFDLSPCAVGIATGRAAEQDVTAAFQVADVLALPLADGSVDLVVDRGCFHHLGDDDRARYAAEVGRVLKPGGELFLRGVRFTTFPFKAVTAEAMHAFFTPAGLVVDRIVPAVLSTDSTSLEKNVCLLHKAPPADGPEGTRG</sequence>
<dbReference type="Proteomes" id="UP001523219">
    <property type="component" value="Unassembled WGS sequence"/>
</dbReference>
<organism evidence="5 6">
    <name type="scientific">Streptomyces macrolidinus</name>
    <dbReference type="NCBI Taxonomy" id="2952607"/>
    <lineage>
        <taxon>Bacteria</taxon>
        <taxon>Bacillati</taxon>
        <taxon>Actinomycetota</taxon>
        <taxon>Actinomycetes</taxon>
        <taxon>Kitasatosporales</taxon>
        <taxon>Streptomycetaceae</taxon>
        <taxon>Streptomyces</taxon>
    </lineage>
</organism>
<comment type="caution">
    <text evidence="5">The sequence shown here is derived from an EMBL/GenBank/DDBJ whole genome shotgun (WGS) entry which is preliminary data.</text>
</comment>
<gene>
    <name evidence="5" type="ORF">NGF19_28290</name>
</gene>
<keyword evidence="2" id="KW-0808">Transferase</keyword>
<keyword evidence="6" id="KW-1185">Reference proteome</keyword>
<evidence type="ECO:0000256" key="3">
    <source>
        <dbReference type="ARBA" id="ARBA00022691"/>
    </source>
</evidence>
<dbReference type="Gene3D" id="3.40.50.150">
    <property type="entry name" value="Vaccinia Virus protein VP39"/>
    <property type="match status" value="1"/>
</dbReference>